<accession>A0A8J3ET88</accession>
<dbReference type="PANTHER" id="PTHR11795:SF371">
    <property type="entry name" value="HIGH-AFFINITY BRANCHED-CHAIN AMINO ACID TRANSPORT SYSTEM PERMEASE PROTEIN LIVH"/>
    <property type="match status" value="1"/>
</dbReference>
<reference evidence="12" key="2">
    <citation type="submission" date="2020-09" db="EMBL/GenBank/DDBJ databases">
        <authorList>
            <person name="Sun Q."/>
            <person name="Zhou Y."/>
        </authorList>
    </citation>
    <scope>NUCLEOTIDE SEQUENCE</scope>
    <source>
        <strain evidence="12">CGMCC 1.14988</strain>
    </source>
</reference>
<evidence type="ECO:0000313" key="13">
    <source>
        <dbReference type="Proteomes" id="UP000650511"/>
    </source>
</evidence>
<keyword evidence="5 10" id="KW-0812">Transmembrane</keyword>
<evidence type="ECO:0000256" key="11">
    <source>
        <dbReference type="SAM" id="SignalP"/>
    </source>
</evidence>
<keyword evidence="7 10" id="KW-1133">Transmembrane helix</keyword>
<reference evidence="12" key="1">
    <citation type="journal article" date="2014" name="Int. J. Syst. Evol. Microbiol.">
        <title>Complete genome sequence of Corynebacterium casei LMG S-19264T (=DSM 44701T), isolated from a smear-ripened cheese.</title>
        <authorList>
            <consortium name="US DOE Joint Genome Institute (JGI-PGF)"/>
            <person name="Walter F."/>
            <person name="Albersmeier A."/>
            <person name="Kalinowski J."/>
            <person name="Ruckert C."/>
        </authorList>
    </citation>
    <scope>NUCLEOTIDE SEQUENCE</scope>
    <source>
        <strain evidence="12">CGMCC 1.14988</strain>
    </source>
</reference>
<feature type="signal peptide" evidence="11">
    <location>
        <begin position="1"/>
        <end position="27"/>
    </location>
</feature>
<feature type="transmembrane region" description="Helical" evidence="10">
    <location>
        <begin position="217"/>
        <end position="239"/>
    </location>
</feature>
<comment type="caution">
    <text evidence="12">The sequence shown here is derived from an EMBL/GenBank/DDBJ whole genome shotgun (WGS) entry which is preliminary data.</text>
</comment>
<evidence type="ECO:0000256" key="3">
    <source>
        <dbReference type="ARBA" id="ARBA00022475"/>
    </source>
</evidence>
<dbReference type="Proteomes" id="UP000650511">
    <property type="component" value="Unassembled WGS sequence"/>
</dbReference>
<evidence type="ECO:0000256" key="6">
    <source>
        <dbReference type="ARBA" id="ARBA00022970"/>
    </source>
</evidence>
<dbReference type="RefSeq" id="WP_205745399.1">
    <property type="nucleotide sequence ID" value="NZ_BMHA01000001.1"/>
</dbReference>
<feature type="transmembrane region" description="Helical" evidence="10">
    <location>
        <begin position="251"/>
        <end position="272"/>
    </location>
</feature>
<evidence type="ECO:0000256" key="8">
    <source>
        <dbReference type="ARBA" id="ARBA00023136"/>
    </source>
</evidence>
<dbReference type="GO" id="GO:1903806">
    <property type="term" value="P:L-isoleucine import across plasma membrane"/>
    <property type="evidence" value="ECO:0007669"/>
    <property type="project" value="TreeGrafter"/>
</dbReference>
<dbReference type="PANTHER" id="PTHR11795">
    <property type="entry name" value="BRANCHED-CHAIN AMINO ACID TRANSPORT SYSTEM PERMEASE PROTEIN LIVH"/>
    <property type="match status" value="1"/>
</dbReference>
<dbReference type="GO" id="GO:0042941">
    <property type="term" value="P:D-alanine transmembrane transport"/>
    <property type="evidence" value="ECO:0007669"/>
    <property type="project" value="TreeGrafter"/>
</dbReference>
<dbReference type="InterPro" id="IPR052157">
    <property type="entry name" value="BCAA_transport_permease"/>
</dbReference>
<keyword evidence="11" id="KW-0732">Signal</keyword>
<feature type="transmembrane region" description="Helical" evidence="10">
    <location>
        <begin position="165"/>
        <end position="186"/>
    </location>
</feature>
<evidence type="ECO:0000256" key="4">
    <source>
        <dbReference type="ARBA" id="ARBA00022519"/>
    </source>
</evidence>
<dbReference type="GO" id="GO:0005886">
    <property type="term" value="C:plasma membrane"/>
    <property type="evidence" value="ECO:0007669"/>
    <property type="project" value="UniProtKB-SubCell"/>
</dbReference>
<dbReference type="CDD" id="cd06582">
    <property type="entry name" value="TM_PBP1_LivH_like"/>
    <property type="match status" value="1"/>
</dbReference>
<keyword evidence="8 10" id="KW-0472">Membrane</keyword>
<organism evidence="12 13">
    <name type="scientific">Egicoccus halophilus</name>
    <dbReference type="NCBI Taxonomy" id="1670830"/>
    <lineage>
        <taxon>Bacteria</taxon>
        <taxon>Bacillati</taxon>
        <taxon>Actinomycetota</taxon>
        <taxon>Nitriliruptoria</taxon>
        <taxon>Egicoccales</taxon>
        <taxon>Egicoccaceae</taxon>
        <taxon>Egicoccus</taxon>
    </lineage>
</organism>
<evidence type="ECO:0000256" key="9">
    <source>
        <dbReference type="ARBA" id="ARBA00037998"/>
    </source>
</evidence>
<keyword evidence="6" id="KW-0029">Amino-acid transport</keyword>
<evidence type="ECO:0000256" key="1">
    <source>
        <dbReference type="ARBA" id="ARBA00004651"/>
    </source>
</evidence>
<dbReference type="Pfam" id="PF02653">
    <property type="entry name" value="BPD_transp_2"/>
    <property type="match status" value="1"/>
</dbReference>
<protein>
    <recommendedName>
        <fullName evidence="14">Branched-chain amino acid ABC transporter permease</fullName>
    </recommendedName>
</protein>
<evidence type="ECO:0000256" key="5">
    <source>
        <dbReference type="ARBA" id="ARBA00022692"/>
    </source>
</evidence>
<evidence type="ECO:0000256" key="10">
    <source>
        <dbReference type="SAM" id="Phobius"/>
    </source>
</evidence>
<dbReference type="Pfam" id="PF13620">
    <property type="entry name" value="CarboxypepD_reg"/>
    <property type="match status" value="1"/>
</dbReference>
<evidence type="ECO:0000313" key="12">
    <source>
        <dbReference type="EMBL" id="GGI03435.1"/>
    </source>
</evidence>
<feature type="transmembrane region" description="Helical" evidence="10">
    <location>
        <begin position="300"/>
        <end position="317"/>
    </location>
</feature>
<dbReference type="GO" id="GO:0005304">
    <property type="term" value="F:L-valine transmembrane transporter activity"/>
    <property type="evidence" value="ECO:0007669"/>
    <property type="project" value="TreeGrafter"/>
</dbReference>
<dbReference type="GO" id="GO:0015192">
    <property type="term" value="F:L-phenylalanine transmembrane transporter activity"/>
    <property type="evidence" value="ECO:0007669"/>
    <property type="project" value="TreeGrafter"/>
</dbReference>
<feature type="transmembrane region" description="Helical" evidence="10">
    <location>
        <begin position="193"/>
        <end position="211"/>
    </location>
</feature>
<dbReference type="InterPro" id="IPR008969">
    <property type="entry name" value="CarboxyPept-like_regulatory"/>
</dbReference>
<dbReference type="SUPFAM" id="SSF49464">
    <property type="entry name" value="Carboxypeptidase regulatory domain-like"/>
    <property type="match status" value="1"/>
</dbReference>
<sequence length="448" mass="46509">MSARLRAFVLALCAVSAISTMAGPALAHAAVATPINDPAVAAGDALVLAQGGESVRGTLRDGEGEPVADVAIEVATTDGAVVGESLTDPEGNWEVELPAAGDYLVTLDEGTLPDGVDLRDADRNPLEVNVRSGQARTLIFALGEGAATGQFTTALIQQTVSGLRFGLIIAITTIGLSLIFGTTGLVNFAHGELVAIGAIVAYFFNAPSASGGLGVTLILAGLAATLVSAAAGGAIEAGLWRPLRRRRTGLIQMLVISIGLALLLRNGLQVWFGGSSRPYFDYTIQQAWTLGPIRVTPRDVTVMALATLALVGVATMLQRTRIGKAMRAVADNRDLAESSGIDVQRVILVVWVLGAGLAGFGGVLYGVVENVSYLMGFRLLLLMFAGMILGGIGTAYGAMFGSIVVGLITELSTLWFSTELKYVWALGVLILILLVKPQGLLGRAERLG</sequence>
<keyword evidence="4" id="KW-0997">Cell inner membrane</keyword>
<dbReference type="EMBL" id="BMHA01000001">
    <property type="protein sequence ID" value="GGI03435.1"/>
    <property type="molecule type" value="Genomic_DNA"/>
</dbReference>
<dbReference type="GO" id="GO:0015808">
    <property type="term" value="P:L-alanine transport"/>
    <property type="evidence" value="ECO:0007669"/>
    <property type="project" value="TreeGrafter"/>
</dbReference>
<evidence type="ECO:0008006" key="14">
    <source>
        <dbReference type="Google" id="ProtNLM"/>
    </source>
</evidence>
<dbReference type="GO" id="GO:0015188">
    <property type="term" value="F:L-isoleucine transmembrane transporter activity"/>
    <property type="evidence" value="ECO:0007669"/>
    <property type="project" value="TreeGrafter"/>
</dbReference>
<name>A0A8J3ET88_9ACTN</name>
<keyword evidence="3" id="KW-1003">Cell membrane</keyword>
<dbReference type="InterPro" id="IPR001851">
    <property type="entry name" value="ABC_transp_permease"/>
</dbReference>
<comment type="subcellular location">
    <subcellularLocation>
        <location evidence="1">Cell membrane</location>
        <topology evidence="1">Multi-pass membrane protein</topology>
    </subcellularLocation>
</comment>
<dbReference type="GO" id="GO:0015190">
    <property type="term" value="F:L-leucine transmembrane transporter activity"/>
    <property type="evidence" value="ECO:0007669"/>
    <property type="project" value="TreeGrafter"/>
</dbReference>
<evidence type="ECO:0000256" key="7">
    <source>
        <dbReference type="ARBA" id="ARBA00022989"/>
    </source>
</evidence>
<keyword evidence="2" id="KW-0813">Transport</keyword>
<gene>
    <name evidence="12" type="ORF">GCM10011354_04020</name>
</gene>
<keyword evidence="13" id="KW-1185">Reference proteome</keyword>
<evidence type="ECO:0000256" key="2">
    <source>
        <dbReference type="ARBA" id="ARBA00022448"/>
    </source>
</evidence>
<feature type="transmembrane region" description="Helical" evidence="10">
    <location>
        <begin position="422"/>
        <end position="441"/>
    </location>
</feature>
<proteinExistence type="inferred from homology"/>
<feature type="chain" id="PRO_5035176839" description="Branched-chain amino acid ABC transporter permease" evidence="11">
    <location>
        <begin position="28"/>
        <end position="448"/>
    </location>
</feature>
<dbReference type="AlphaFoldDB" id="A0A8J3ET88"/>
<feature type="transmembrane region" description="Helical" evidence="10">
    <location>
        <begin position="346"/>
        <end position="365"/>
    </location>
</feature>
<comment type="similarity">
    <text evidence="9">Belongs to the binding-protein-dependent transport system permease family. LivHM subfamily.</text>
</comment>